<evidence type="ECO:0000256" key="3">
    <source>
        <dbReference type="SAM" id="MobiDB-lite"/>
    </source>
</evidence>
<dbReference type="Pfam" id="PF12796">
    <property type="entry name" value="Ank_2"/>
    <property type="match status" value="1"/>
</dbReference>
<dbReference type="PANTHER" id="PTHR24117">
    <property type="entry name" value="AGAP007537-PB"/>
    <property type="match status" value="1"/>
</dbReference>
<evidence type="ECO:0000256" key="2">
    <source>
        <dbReference type="PROSITE-ProRule" id="PRU00023"/>
    </source>
</evidence>
<feature type="compositionally biased region" description="Polar residues" evidence="3">
    <location>
        <begin position="2680"/>
        <end position="2690"/>
    </location>
</feature>
<feature type="compositionally biased region" description="Polar residues" evidence="3">
    <location>
        <begin position="1048"/>
        <end position="1058"/>
    </location>
</feature>
<feature type="compositionally biased region" description="Basic and acidic residues" evidence="3">
    <location>
        <begin position="2659"/>
        <end position="2670"/>
    </location>
</feature>
<feature type="compositionally biased region" description="Low complexity" evidence="3">
    <location>
        <begin position="1405"/>
        <end position="1414"/>
    </location>
</feature>
<dbReference type="Gene3D" id="1.25.40.20">
    <property type="entry name" value="Ankyrin repeat-containing domain"/>
    <property type="match status" value="1"/>
</dbReference>
<dbReference type="PROSITE" id="PS50088">
    <property type="entry name" value="ANK_REPEAT"/>
    <property type="match status" value="2"/>
</dbReference>
<feature type="compositionally biased region" description="Low complexity" evidence="3">
    <location>
        <begin position="528"/>
        <end position="540"/>
    </location>
</feature>
<feature type="repeat" description="ANK" evidence="2">
    <location>
        <begin position="3095"/>
        <end position="3121"/>
    </location>
</feature>
<feature type="compositionally biased region" description="Acidic residues" evidence="3">
    <location>
        <begin position="2370"/>
        <end position="2381"/>
    </location>
</feature>
<dbReference type="PANTHER" id="PTHR24117:SF9">
    <property type="entry name" value="BCL-6 COREPRESSOR PCGF1 BINDING DOMAIN-CONTAINING PROTEIN"/>
    <property type="match status" value="1"/>
</dbReference>
<comment type="similarity">
    <text evidence="1">Belongs to the BCOR family.</text>
</comment>
<feature type="compositionally biased region" description="Pro residues" evidence="3">
    <location>
        <begin position="2147"/>
        <end position="2166"/>
    </location>
</feature>
<feature type="compositionally biased region" description="Polar residues" evidence="3">
    <location>
        <begin position="26"/>
        <end position="46"/>
    </location>
</feature>
<feature type="compositionally biased region" description="Polar residues" evidence="3">
    <location>
        <begin position="181"/>
        <end position="202"/>
    </location>
</feature>
<feature type="region of interest" description="Disordered" evidence="3">
    <location>
        <begin position="840"/>
        <end position="1095"/>
    </location>
</feature>
<feature type="compositionally biased region" description="Basic and acidic residues" evidence="3">
    <location>
        <begin position="2526"/>
        <end position="2563"/>
    </location>
</feature>
<feature type="compositionally biased region" description="Polar residues" evidence="3">
    <location>
        <begin position="611"/>
        <end position="628"/>
    </location>
</feature>
<feature type="compositionally biased region" description="Basic and acidic residues" evidence="3">
    <location>
        <begin position="2483"/>
        <end position="2498"/>
    </location>
</feature>
<feature type="compositionally biased region" description="Low complexity" evidence="3">
    <location>
        <begin position="450"/>
        <end position="483"/>
    </location>
</feature>
<feature type="compositionally biased region" description="Polar residues" evidence="3">
    <location>
        <begin position="484"/>
        <end position="502"/>
    </location>
</feature>
<feature type="region of interest" description="Disordered" evidence="3">
    <location>
        <begin position="95"/>
        <end position="114"/>
    </location>
</feature>
<keyword evidence="5" id="KW-1185">Reference proteome</keyword>
<feature type="compositionally biased region" description="Basic residues" evidence="3">
    <location>
        <begin position="2345"/>
        <end position="2358"/>
    </location>
</feature>
<feature type="region of interest" description="Disordered" evidence="3">
    <location>
        <begin position="1761"/>
        <end position="2185"/>
    </location>
</feature>
<feature type="compositionally biased region" description="Basic and acidic residues" evidence="3">
    <location>
        <begin position="336"/>
        <end position="345"/>
    </location>
</feature>
<feature type="compositionally biased region" description="Basic residues" evidence="3">
    <location>
        <begin position="2595"/>
        <end position="2604"/>
    </location>
</feature>
<feature type="compositionally biased region" description="Polar residues" evidence="3">
    <location>
        <begin position="1217"/>
        <end position="1228"/>
    </location>
</feature>
<feature type="compositionally biased region" description="Basic and acidic residues" evidence="3">
    <location>
        <begin position="397"/>
        <end position="406"/>
    </location>
</feature>
<feature type="compositionally biased region" description="Basic and acidic residues" evidence="3">
    <location>
        <begin position="924"/>
        <end position="945"/>
    </location>
</feature>
<feature type="region of interest" description="Disordered" evidence="3">
    <location>
        <begin position="119"/>
        <end position="239"/>
    </location>
</feature>
<feature type="compositionally biased region" description="Pro residues" evidence="3">
    <location>
        <begin position="3257"/>
        <end position="3273"/>
    </location>
</feature>
<feature type="compositionally biased region" description="Polar residues" evidence="3">
    <location>
        <begin position="2635"/>
        <end position="2653"/>
    </location>
</feature>
<feature type="compositionally biased region" description="Basic and acidic residues" evidence="3">
    <location>
        <begin position="1912"/>
        <end position="1931"/>
    </location>
</feature>
<feature type="compositionally biased region" description="Basic and acidic residues" evidence="3">
    <location>
        <begin position="1182"/>
        <end position="1196"/>
    </location>
</feature>
<dbReference type="Pfam" id="PF00023">
    <property type="entry name" value="Ank"/>
    <property type="match status" value="1"/>
</dbReference>
<dbReference type="SUPFAM" id="SSF48403">
    <property type="entry name" value="Ankyrin repeat"/>
    <property type="match status" value="1"/>
</dbReference>
<name>A0ABM1ZVX9_AEDAL</name>
<feature type="compositionally biased region" description="Polar residues" evidence="3">
    <location>
        <begin position="635"/>
        <end position="653"/>
    </location>
</feature>
<feature type="region of interest" description="Disordered" evidence="3">
    <location>
        <begin position="1148"/>
        <end position="1725"/>
    </location>
</feature>
<feature type="compositionally biased region" description="Low complexity" evidence="3">
    <location>
        <begin position="570"/>
        <end position="595"/>
    </location>
</feature>
<feature type="compositionally biased region" description="Low complexity" evidence="3">
    <location>
        <begin position="1641"/>
        <end position="1651"/>
    </location>
</feature>
<dbReference type="GeneID" id="109410008"/>
<feature type="compositionally biased region" description="Pro residues" evidence="3">
    <location>
        <begin position="1652"/>
        <end position="1682"/>
    </location>
</feature>
<feature type="compositionally biased region" description="Basic and acidic residues" evidence="3">
    <location>
        <begin position="2170"/>
        <end position="2179"/>
    </location>
</feature>
<feature type="compositionally biased region" description="Basic and acidic residues" evidence="3">
    <location>
        <begin position="2960"/>
        <end position="2969"/>
    </location>
</feature>
<reference evidence="5" key="1">
    <citation type="journal article" date="2015" name="Proc. Natl. Acad. Sci. U.S.A.">
        <title>Genome sequence of the Asian Tiger mosquito, Aedes albopictus, reveals insights into its biology, genetics, and evolution.</title>
        <authorList>
            <person name="Chen X.G."/>
            <person name="Jiang X."/>
            <person name="Gu J."/>
            <person name="Xu M."/>
            <person name="Wu Y."/>
            <person name="Deng Y."/>
            <person name="Zhang C."/>
            <person name="Bonizzoni M."/>
            <person name="Dermauw W."/>
            <person name="Vontas J."/>
            <person name="Armbruster P."/>
            <person name="Huang X."/>
            <person name="Yang Y."/>
            <person name="Zhang H."/>
            <person name="He W."/>
            <person name="Peng H."/>
            <person name="Liu Y."/>
            <person name="Wu K."/>
            <person name="Chen J."/>
            <person name="Lirakis M."/>
            <person name="Topalis P."/>
            <person name="Van Leeuwen T."/>
            <person name="Hall A.B."/>
            <person name="Jiang X."/>
            <person name="Thorpe C."/>
            <person name="Mueller R.L."/>
            <person name="Sun C."/>
            <person name="Waterhouse R.M."/>
            <person name="Yan G."/>
            <person name="Tu Z.J."/>
            <person name="Fang X."/>
            <person name="James A.A."/>
        </authorList>
    </citation>
    <scope>NUCLEOTIDE SEQUENCE [LARGE SCALE GENOMIC DNA]</scope>
    <source>
        <strain evidence="5">Foshan</strain>
    </source>
</reference>
<feature type="compositionally biased region" description="Low complexity" evidence="3">
    <location>
        <begin position="364"/>
        <end position="396"/>
    </location>
</feature>
<feature type="compositionally biased region" description="Low complexity" evidence="3">
    <location>
        <begin position="2053"/>
        <end position="2063"/>
    </location>
</feature>
<dbReference type="InterPro" id="IPR002110">
    <property type="entry name" value="Ankyrin_rpt"/>
</dbReference>
<feature type="compositionally biased region" description="Basic and acidic residues" evidence="3">
    <location>
        <begin position="2083"/>
        <end position="2092"/>
    </location>
</feature>
<feature type="compositionally biased region" description="Low complexity" evidence="3">
    <location>
        <begin position="1949"/>
        <end position="1964"/>
    </location>
</feature>
<feature type="compositionally biased region" description="Basic and acidic residues" evidence="3">
    <location>
        <begin position="2431"/>
        <end position="2474"/>
    </location>
</feature>
<keyword evidence="2" id="KW-0040">ANK repeat</keyword>
<proteinExistence type="inferred from homology"/>
<feature type="compositionally biased region" description="Polar residues" evidence="3">
    <location>
        <begin position="415"/>
        <end position="427"/>
    </location>
</feature>
<feature type="region of interest" description="Disordered" evidence="3">
    <location>
        <begin position="522"/>
        <end position="810"/>
    </location>
</feature>
<feature type="region of interest" description="Disordered" evidence="3">
    <location>
        <begin position="2748"/>
        <end position="2787"/>
    </location>
</feature>
<feature type="compositionally biased region" description="Pro residues" evidence="3">
    <location>
        <begin position="761"/>
        <end position="777"/>
    </location>
</feature>
<feature type="compositionally biased region" description="Basic and acidic residues" evidence="3">
    <location>
        <begin position="887"/>
        <end position="906"/>
    </location>
</feature>
<feature type="compositionally biased region" description="Basic and acidic residues" evidence="3">
    <location>
        <begin position="2302"/>
        <end position="2330"/>
    </location>
</feature>
<feature type="compositionally biased region" description="Low complexity" evidence="3">
    <location>
        <begin position="1027"/>
        <end position="1038"/>
    </location>
</feature>
<feature type="compositionally biased region" description="Polar residues" evidence="3">
    <location>
        <begin position="852"/>
        <end position="862"/>
    </location>
</feature>
<dbReference type="PROSITE" id="PS50297">
    <property type="entry name" value="ANK_REP_REGION"/>
    <property type="match status" value="2"/>
</dbReference>
<feature type="region of interest" description="Disordered" evidence="3">
    <location>
        <begin position="3231"/>
        <end position="3282"/>
    </location>
</feature>
<dbReference type="InterPro" id="IPR036770">
    <property type="entry name" value="Ankyrin_rpt-contain_sf"/>
</dbReference>
<feature type="region of interest" description="Disordered" evidence="3">
    <location>
        <begin position="320"/>
        <end position="508"/>
    </location>
</feature>
<feature type="compositionally biased region" description="Polar residues" evidence="3">
    <location>
        <begin position="1847"/>
        <end position="1879"/>
    </location>
</feature>
<feature type="compositionally biased region" description="Polar residues" evidence="3">
    <location>
        <begin position="95"/>
        <end position="104"/>
    </location>
</feature>
<feature type="region of interest" description="Disordered" evidence="3">
    <location>
        <begin position="1"/>
        <end position="88"/>
    </location>
</feature>
<protein>
    <submittedName>
        <fullName evidence="4">Uncharacterized protein</fullName>
    </submittedName>
</protein>
<feature type="region of interest" description="Disordered" evidence="3">
    <location>
        <begin position="2928"/>
        <end position="2981"/>
    </location>
</feature>
<feature type="compositionally biased region" description="Basic and acidic residues" evidence="3">
    <location>
        <begin position="2775"/>
        <end position="2787"/>
    </location>
</feature>
<feature type="compositionally biased region" description="Low complexity" evidence="3">
    <location>
        <begin position="1074"/>
        <end position="1083"/>
    </location>
</feature>
<evidence type="ECO:0000313" key="4">
    <source>
        <dbReference type="EnsemblMetazoa" id="AALFPA23_022164.P32827"/>
    </source>
</evidence>
<organism evidence="4 5">
    <name type="scientific">Aedes albopictus</name>
    <name type="common">Asian tiger mosquito</name>
    <name type="synonym">Stegomyia albopicta</name>
    <dbReference type="NCBI Taxonomy" id="7160"/>
    <lineage>
        <taxon>Eukaryota</taxon>
        <taxon>Metazoa</taxon>
        <taxon>Ecdysozoa</taxon>
        <taxon>Arthropoda</taxon>
        <taxon>Hexapoda</taxon>
        <taxon>Insecta</taxon>
        <taxon>Pterygota</taxon>
        <taxon>Neoptera</taxon>
        <taxon>Endopterygota</taxon>
        <taxon>Diptera</taxon>
        <taxon>Nematocera</taxon>
        <taxon>Culicoidea</taxon>
        <taxon>Culicidae</taxon>
        <taxon>Culicinae</taxon>
        <taxon>Aedini</taxon>
        <taxon>Aedes</taxon>
        <taxon>Stegomyia</taxon>
    </lineage>
</organism>
<dbReference type="EnsemblMetazoa" id="AALFPA23_022164.R32827">
    <property type="protein sequence ID" value="AALFPA23_022164.P32827"/>
    <property type="gene ID" value="AALFPA23_022164"/>
</dbReference>
<feature type="compositionally biased region" description="Basic and acidic residues" evidence="3">
    <location>
        <begin position="1785"/>
        <end position="1796"/>
    </location>
</feature>
<dbReference type="RefSeq" id="XP_029725860.1">
    <property type="nucleotide sequence ID" value="XM_029870000.2"/>
</dbReference>
<dbReference type="SMART" id="SM00248">
    <property type="entry name" value="ANK"/>
    <property type="match status" value="3"/>
</dbReference>
<feature type="compositionally biased region" description="Pro residues" evidence="3">
    <location>
        <begin position="1541"/>
        <end position="1551"/>
    </location>
</feature>
<feature type="compositionally biased region" description="Low complexity" evidence="3">
    <location>
        <begin position="3236"/>
        <end position="3256"/>
    </location>
</feature>
<feature type="compositionally biased region" description="Low complexity" evidence="3">
    <location>
        <begin position="1467"/>
        <end position="1478"/>
    </location>
</feature>
<dbReference type="Proteomes" id="UP000069940">
    <property type="component" value="Unassembled WGS sequence"/>
</dbReference>
<evidence type="ECO:0000256" key="1">
    <source>
        <dbReference type="ARBA" id="ARBA00034703"/>
    </source>
</evidence>
<feature type="compositionally biased region" description="Polar residues" evidence="3">
    <location>
        <begin position="1"/>
        <end position="17"/>
    </location>
</feature>
<sequence>MESAQEAASPQDQSQPATDPLAIGDSSDQQEPSSTGMEPTSITESQSSKEAEPVQPPDTSGLDNAEPQAIDTQPPVAQSPPVELSSAEMVTVNTLDNVMKSPTQEPMIDPLAPCEPLPAVVEECQTTGPAKVPTPPEEEPLIPREDKPDPAPQETIGSVSSSDKEADLVQQKQTTEEDASVNAQPTSSDNQTEPATEPPQQTNSSNEVPSSSNNSSSTSNSNSFTAGSSSSSGSNLGIRNAVTSDNSLKINGISDLSILDVTQGNDDEIEVKVEGGSLMHKVIKFSLLNGMQDSSKRLENSRLIMSGVGSNPTIEKTLASTSSLGRTALGGGPLRQSDKAKEEGFKGGGSSSFDSSKTTPPACSNVRPPSVGPSSSPSSSNSNSCDSGSNANNSDSSESKPNRTEEPSEQMAHSVDSSNVNSGTNVESVREESVSDTYSKSASLDFREWPPTSTGSTVPASTSSSPTAPAPTTTAVAVSTASSFDVSNANKETEQPTNTNNAAPVAKRPKAMYYAELPDFSKPIFSAPSLTSSTPSSTTTGRDRNNTAQPAKSLSQLQMKTPDFSRIIGPQSSSAGSPPTSTAPAASAPVSTTTSRSHELQIANPDFSKSFAPNQHPSMPTTSFASSSRPDERSNYINPTSFAEISKQRNYISDLQLKHPSFPEGPTSQPGVVKAPSSSLPPQGPSNLNSYRIEKPATASKPYPPSLYRQEPPAQVQLEEPKAHVIHKAAGNQETSKPWNPALEYSPKSYNQPNEKERYPHPYPTGPKGPTPLPNEPPAQSYPGYSPYPPSSKSSKDQTPTSVPVTHPGGIIVNNIKTYYPEPHQPLPKSKDLEFRLEHKEKQLRQEGTIITLKTNDSRPATSNPPAAQNPQYPPQPYQASRSRPPATERRNETQEILYRDFKLKQSYEMPPQSSLRMPPSSRQQEESRPHVSQDHTTLPRDRSPYDPYYRGPQPVPQNPTASKYYPPLEHHKQSVSPAPSATPSPTPMHAQNRSPAPIPGKPLQHGLGSGMMHPPSNWPNQSRAIPSPHGSSTSSPSSAPPSISPNHFVQQKNSPSPVHSYGPQPGPSHAYKSPSPSSSSSPAPYTGQPSQSGAVTKYTQYYPCGNGERVVSIEINKDTYKPGHKELDYNMEQKFAEVCQAHEMKEKQAKAAVKITEPQRSQPYPSGSAEYSYRQAPYKQVDNRPQEAYRDEYGRSRTIPTSATHAQAPRYPPQENPNYGQYYQQRLGSDVEIRKSQDPPQPYKTSSSRDPSPAQRYGSNESLYHHHSKQPGYPPAHPSSSKAPPQHHPMYPSAGNEPPGPSSQYGSVAKSSYPSSPYERPPENPSVISNTYSQERGSSSRPSYPESRQHAPVDLYPAAGHPYQPAIPPAKSASSHPYPHLPGQAPPVPPTSRDNRGPSAWRYQQQQQQQQQPQIPPQQPGSSAYGHDRHHPPVRDERQNPVIQAPVNKNIPVKVIATVNTPPVAPSSTTIAPATSTTKRESPLDLSVKTVKTKADSTGCDDYGHSSRGRDTLPKVNFNPNFKKHIPSIPERPPQDTRKPPQPVQPPQPYHPHMAREPQPIPQHHPQMHAAGPSSKPSPAMPPHPDHRQMPVIGSAIPPGYDKKTDAYMSANYRAVGGPAENIRDARYLPDNRYPPQQPRPDLQDQQAYRGPPPGGSSYPPRLPPGAPMPPHQYPNVPPKSEPFYPGGVKPPTSASSRSVYYPPHEVARSSKNPPGMPKLSMDDPRIEDRKFVESMLKKQASPSAEVIADLQAGKFSTRIPSTLAPAKKRPAEAIPKTSPPKAPRLEEPNLHRPYENSYRYPSQPGPAAPRDYYPAPVKLEPASPQPAGIYYAEKRSEMPSITRGVLNSPQSQPPSSMANHSVLQPNTQQSSHTSVITSYHPPSSRPEVPRVREESPNQRDYRQQPPYGQPDDRLFYPKPEPFRHGHGDSKYFGSSLDKTSPASMNAVQPTNNNQHQQPPTVVMQSHIQYGGQKLPPQPPLSSSQSSIQHYKRPEVLQSPSRPDYYNLPNHAQSKPTIMENHHSRSYENLPRLISDPPKLSPEYRSTPPHQSSSQESLNKSSPAPSPQHRGADQSVISKLRTSLEQKERINQLRKQTSSEMSEEDSKPQEMSSFPPSHFRSKGAMKAYTPIPNFDMPNSAASQSTQPPPPPPPAQAVGSPRPPSPIKSEPVEIPKEPIEPPAEIEGTSALDILDWGSACNEFVEQLQTGKKRGRRKRGIAAKRDSDQLTGLADEGFRVDLPGVANSSLSEVPQEVLKNASLEIGEPDSTSDEDKPLHLLKQQYSSTGELKEEQLQVIQNLTKEKQSEKIARNMREKQRLEQEQKHEAKLGRCSSSEDEPDTKRLVQRSKMRARKLRNRLSVPLKSSDVNTDEEDEEEEEQDQARDLRKRKRLDQTTSESEAGSNAKRMNRCQTQVKQENGTELSSDEDESKSPGKKDAATPEVKKEAQQGARSDSESNDVKTKESVSGKKNCEADDVSSDNESEKDTKEVKEGESKKAVKTRTSSRSRAVEEPSDSEESAVEEETMTRSKSKLELEKRRSNSKVLRNDKIVGNFVRERKKSENITPQKGKKVNAKLEASKKRILDSDSDSKTIGTRKRTRKTSKLQTTSGSESSEESDVETVSERLRSRKQKTSETSAPSSASKRGTSQDNRTPAKGAIDKKYVKQEQKKRGRQKKTSQDCASANTSENFYPGWEKELYEFKRSLKVPPELITIGGKQYVHRISASLPDLDSHHSDESETFSEIVKKINQKDSSKSKKVKTKAASKQGQKSNQKSKEEQEEQKKVEGNKKFTSIIEILHERILRHAKQAKAKKSKNKDDKEVLKPKPELELLPTPGAESEALFNRKKKSLFDTAIFKSRTRTGQKVMQCREIIREVFGGDDERPQSAPPLACVQELKNLTYDEMYNEMLTKSSNVAEEMFRAQKKAEEERAVASGSGQCGSGSKVKIEDLDDETQDSVLLKDSERITEENDTPSVVSERDLATPVSFKGIGKKKTHKSRRKGSSGFDYIRKKKKPVVNNGENSTPVVPKKKVVSVFENLESKDESHISKEIRSWVLNKGVGESVMHRAARLGYTDVIVYCLERLEMDPDTKDNAGYTPLHEACAKGHLDICHYLLQYGASHSEPAPSGMRPLHEAVENSFIEVVRLLLAFGADPLLATYAGQTPIQLAENNEMELFLKNHLYDIQSTNPNKTGWKLDGPWKTHDPEESGCDILADIPGFFEDDNFHNTSTVTERSSLSNSTNSSDTLDSRQSSLNLPPPPPLASPALPPPQVQQPIPKKCDSNSNIMNFEVKMEYKDCAVVLNDIHDRSEPKRNGNNNNDPLSTYVNGQLQSVEVKREPSETVIPNGGSEQTGLFMNSDCEDEDGDDGEFVFEYEEAERPLPPLYLLKDEAVGDKWVLMTDLCNILKLKSKEAVMRQICSNTPVNSTTPSSIGTPANTATVNSTNVTTITATPNGTTNGSTANRELIRELKIEDFLSRASCLQLLYAGEKLNINSNKVVLVKYNENVRNLLAVKTLMTKI</sequence>
<feature type="compositionally biased region" description="Polar residues" evidence="3">
    <location>
        <begin position="1938"/>
        <end position="1948"/>
    </location>
</feature>
<accession>A0ABM1ZVX9</accession>
<feature type="compositionally biased region" description="Polar residues" evidence="3">
    <location>
        <begin position="1328"/>
        <end position="1343"/>
    </location>
</feature>
<feature type="region of interest" description="Disordered" evidence="3">
    <location>
        <begin position="2302"/>
        <end position="2690"/>
    </location>
</feature>
<feature type="compositionally biased region" description="Low complexity" evidence="3">
    <location>
        <begin position="203"/>
        <end position="235"/>
    </location>
</feature>
<reference evidence="4" key="2">
    <citation type="submission" date="2025-05" db="UniProtKB">
        <authorList>
            <consortium name="EnsemblMetazoa"/>
        </authorList>
    </citation>
    <scope>IDENTIFICATION</scope>
    <source>
        <strain evidence="4">Foshan</strain>
    </source>
</reference>
<feature type="compositionally biased region" description="Basic and acidic residues" evidence="3">
    <location>
        <begin position="2578"/>
        <end position="2591"/>
    </location>
</feature>
<feature type="repeat" description="ANK" evidence="2">
    <location>
        <begin position="3128"/>
        <end position="3160"/>
    </location>
</feature>
<feature type="compositionally biased region" description="Acidic residues" evidence="3">
    <location>
        <begin position="2513"/>
        <end position="2525"/>
    </location>
</feature>
<feature type="compositionally biased region" description="Polar residues" evidence="3">
    <location>
        <begin position="2411"/>
        <end position="2424"/>
    </location>
</feature>
<feature type="compositionally biased region" description="Polar residues" evidence="3">
    <location>
        <begin position="546"/>
        <end position="559"/>
    </location>
</feature>
<evidence type="ECO:0000313" key="5">
    <source>
        <dbReference type="Proteomes" id="UP000069940"/>
    </source>
</evidence>
<feature type="compositionally biased region" description="Basic and acidic residues" evidence="3">
    <location>
        <begin position="1889"/>
        <end position="1904"/>
    </location>
</feature>
<feature type="region of interest" description="Disordered" evidence="3">
    <location>
        <begin position="2258"/>
        <end position="2277"/>
    </location>
</feature>
<feature type="compositionally biased region" description="Polar residues" evidence="3">
    <location>
        <begin position="666"/>
        <end position="690"/>
    </location>
</feature>
<feature type="compositionally biased region" description="Basic and acidic residues" evidence="3">
    <location>
        <begin position="1503"/>
        <end position="1514"/>
    </location>
</feature>
<dbReference type="InterPro" id="IPR047144">
    <property type="entry name" value="BCOR-like"/>
</dbReference>